<dbReference type="EMBL" id="CP086721">
    <property type="protein sequence ID" value="WOO86357.1"/>
    <property type="molecule type" value="Genomic_DNA"/>
</dbReference>
<reference evidence="2" key="1">
    <citation type="submission" date="2023-10" db="EMBL/GenBank/DDBJ databases">
        <authorList>
            <person name="Noh H."/>
        </authorList>
    </citation>
    <scope>NUCLEOTIDE SEQUENCE</scope>
    <source>
        <strain evidence="2">DUCC4014</strain>
    </source>
</reference>
<evidence type="ECO:0000313" key="3">
    <source>
        <dbReference type="Proteomes" id="UP000827549"/>
    </source>
</evidence>
<protein>
    <submittedName>
        <fullName evidence="2">Uncharacterized protein</fullName>
    </submittedName>
</protein>
<name>A0AAF0YIL3_9TREE</name>
<organism evidence="2 3">
    <name type="scientific">Vanrija pseudolonga</name>
    <dbReference type="NCBI Taxonomy" id="143232"/>
    <lineage>
        <taxon>Eukaryota</taxon>
        <taxon>Fungi</taxon>
        <taxon>Dikarya</taxon>
        <taxon>Basidiomycota</taxon>
        <taxon>Agaricomycotina</taxon>
        <taxon>Tremellomycetes</taxon>
        <taxon>Trichosporonales</taxon>
        <taxon>Trichosporonaceae</taxon>
        <taxon>Vanrija</taxon>
    </lineage>
</organism>
<evidence type="ECO:0000313" key="2">
    <source>
        <dbReference type="EMBL" id="WOO86357.1"/>
    </source>
</evidence>
<gene>
    <name evidence="2" type="ORF">LOC62_08G009836</name>
</gene>
<evidence type="ECO:0000256" key="1">
    <source>
        <dbReference type="SAM" id="MobiDB-lite"/>
    </source>
</evidence>
<dbReference type="RefSeq" id="XP_062632383.1">
    <property type="nucleotide sequence ID" value="XM_062776399.1"/>
</dbReference>
<dbReference type="AlphaFoldDB" id="A0AAF0YIL3"/>
<keyword evidence="3" id="KW-1185">Reference proteome</keyword>
<feature type="region of interest" description="Disordered" evidence="1">
    <location>
        <begin position="81"/>
        <end position="109"/>
    </location>
</feature>
<accession>A0AAF0YIL3</accession>
<sequence>MRNVVQLSRAVARHASVRGLSTSATTRGKTYERNYEVDPGWDHKDATASEAAVKADNDPALPNKPHAELQAETAWQLTHQRRVQNEKDEAKAHIQTESEAEVGADQGKK</sequence>
<dbReference type="Proteomes" id="UP000827549">
    <property type="component" value="Chromosome 8"/>
</dbReference>
<feature type="compositionally biased region" description="Basic and acidic residues" evidence="1">
    <location>
        <begin position="83"/>
        <end position="96"/>
    </location>
</feature>
<proteinExistence type="predicted"/>
<dbReference type="GeneID" id="87812997"/>